<dbReference type="EMBL" id="FIGO01000006">
    <property type="protein sequence ID" value="CYU85862.1"/>
    <property type="molecule type" value="Genomic_DNA"/>
</dbReference>
<dbReference type="Proteomes" id="UP000073485">
    <property type="component" value="Unassembled WGS sequence"/>
</dbReference>
<name>A0A116LD06_STRSU</name>
<dbReference type="RefSeq" id="WP_044754667.1">
    <property type="nucleotide sequence ID" value="NZ_CEDH01000167.1"/>
</dbReference>
<gene>
    <name evidence="1" type="ORF">ERS132392_01835</name>
    <name evidence="2" type="ORF">ERS132410_01246</name>
</gene>
<sequence length="78" mass="8558">MITDQDYNNLSENVYNVDALKNQDKPFVVGDPVGDDKFVILSQPQDMINGMQAMAVAPIKGYDSDNKPIPDTSQVVIA</sequence>
<proteinExistence type="predicted"/>
<dbReference type="EMBL" id="FIGH01000009">
    <property type="protein sequence ID" value="CYU78983.1"/>
    <property type="molecule type" value="Genomic_DNA"/>
</dbReference>
<evidence type="ECO:0000313" key="1">
    <source>
        <dbReference type="EMBL" id="CYU78983.1"/>
    </source>
</evidence>
<evidence type="ECO:0000313" key="3">
    <source>
        <dbReference type="Proteomes" id="UP000073485"/>
    </source>
</evidence>
<reference evidence="3 4" key="1">
    <citation type="submission" date="2016-02" db="EMBL/GenBank/DDBJ databases">
        <authorList>
            <consortium name="Pathogen Informatics"/>
        </authorList>
    </citation>
    <scope>NUCLEOTIDE SEQUENCE [LARGE SCALE GENOMIC DNA]</scope>
    <source>
        <strain evidence="1 4">LSS30</strain>
        <strain evidence="2 3">LSS48</strain>
    </source>
</reference>
<dbReference type="AlphaFoldDB" id="A0A116LD06"/>
<organism evidence="2 3">
    <name type="scientific">Streptococcus suis</name>
    <dbReference type="NCBI Taxonomy" id="1307"/>
    <lineage>
        <taxon>Bacteria</taxon>
        <taxon>Bacillati</taxon>
        <taxon>Bacillota</taxon>
        <taxon>Bacilli</taxon>
        <taxon>Lactobacillales</taxon>
        <taxon>Streptococcaceae</taxon>
        <taxon>Streptococcus</taxon>
    </lineage>
</organism>
<dbReference type="Proteomes" id="UP000074664">
    <property type="component" value="Unassembled WGS sequence"/>
</dbReference>
<accession>A0A116LD06</accession>
<evidence type="ECO:0000313" key="4">
    <source>
        <dbReference type="Proteomes" id="UP000074664"/>
    </source>
</evidence>
<protein>
    <submittedName>
        <fullName evidence="2">Uncharacterized protein</fullName>
    </submittedName>
</protein>
<evidence type="ECO:0000313" key="2">
    <source>
        <dbReference type="EMBL" id="CYU85862.1"/>
    </source>
</evidence>